<gene>
    <name evidence="3" type="ORF">DSM104329_05709</name>
</gene>
<protein>
    <recommendedName>
        <fullName evidence="5">Peptidase M28 domain-containing protein</fullName>
    </recommendedName>
</protein>
<proteinExistence type="predicted"/>
<dbReference type="KEGG" id="sbae:DSM104329_05709"/>
<dbReference type="RefSeq" id="WP_259313280.1">
    <property type="nucleotide sequence ID" value="NZ_CP087164.1"/>
</dbReference>
<sequence>MLDLRIYRVAFAPALIALVLVAFSLQSRPRPIETTLPPDAFDGPRAAALLEGLAERYPQRRPGSEGDRALAGDVQRAFEASGFTVTTDDAEAQTIDGERTLRTVVAERPGRVNRRIVVLAHRDAAGSPARAELSATAALLELARLYGGRATRRTLTLVSTSGGSGGDAGAAHWARSVEGPVDAVIVLGDVGGDRVRRPQVVGWSNAQGIAPQRLLRTVEQAIREETTPPGSSSPLMQLLRLAFPATVSEQGVIDAAGLPAVMVGASGELGPPASPAGEAVSPQRLEALGRAVLRSITALDDGPEVTPTAPRSAIVLRNQVLADWAVRLLAGTLLLPVLIAAVDALARVRRRREPVLRWVGWAAATGVPFLLTGLTLVVLRLLGLVTAPGAPVRPGLIPVSVPALIAAGAVFVLAFVLLWPLTARRLALGGANVTGAAIAIGLTTLVLTGLAWLVNPYTALFLVPAAHLWLLANAPEVKVPRPARVVLVLAGLIPLALAVLGYAVAFDAGPLDLLWMGTLMVAGGHIGILALVFWSLVAGCAVAALIVAARTRGAQDDLLPRQVRSRGPISYAGPGSLGGTDSTLRP</sequence>
<dbReference type="SUPFAM" id="SSF53187">
    <property type="entry name" value="Zn-dependent exopeptidases"/>
    <property type="match status" value="1"/>
</dbReference>
<dbReference type="Gene3D" id="3.40.630.10">
    <property type="entry name" value="Zn peptidases"/>
    <property type="match status" value="1"/>
</dbReference>
<evidence type="ECO:0000256" key="1">
    <source>
        <dbReference type="SAM" id="MobiDB-lite"/>
    </source>
</evidence>
<dbReference type="EMBL" id="CP087164">
    <property type="protein sequence ID" value="UGS39275.1"/>
    <property type="molecule type" value="Genomic_DNA"/>
</dbReference>
<feature type="transmembrane region" description="Helical" evidence="2">
    <location>
        <begin position="486"/>
        <end position="506"/>
    </location>
</feature>
<feature type="transmembrane region" description="Helical" evidence="2">
    <location>
        <begin position="457"/>
        <end position="474"/>
    </location>
</feature>
<dbReference type="Proteomes" id="UP001162834">
    <property type="component" value="Chromosome"/>
</dbReference>
<name>A0A9E6Y3X7_9ACTN</name>
<feature type="region of interest" description="Disordered" evidence="1">
    <location>
        <begin position="565"/>
        <end position="586"/>
    </location>
</feature>
<keyword evidence="2" id="KW-1133">Transmembrane helix</keyword>
<evidence type="ECO:0008006" key="5">
    <source>
        <dbReference type="Google" id="ProtNLM"/>
    </source>
</evidence>
<feature type="transmembrane region" description="Helical" evidence="2">
    <location>
        <begin position="426"/>
        <end position="451"/>
    </location>
</feature>
<feature type="transmembrane region" description="Helical" evidence="2">
    <location>
        <begin position="526"/>
        <end position="549"/>
    </location>
</feature>
<feature type="transmembrane region" description="Helical" evidence="2">
    <location>
        <begin position="324"/>
        <end position="346"/>
    </location>
</feature>
<keyword evidence="2" id="KW-0812">Transmembrane</keyword>
<evidence type="ECO:0000313" key="3">
    <source>
        <dbReference type="EMBL" id="UGS39275.1"/>
    </source>
</evidence>
<accession>A0A9E6Y3X7</accession>
<feature type="transmembrane region" description="Helical" evidence="2">
    <location>
        <begin position="358"/>
        <end position="379"/>
    </location>
</feature>
<evidence type="ECO:0000313" key="4">
    <source>
        <dbReference type="Proteomes" id="UP001162834"/>
    </source>
</evidence>
<evidence type="ECO:0000256" key="2">
    <source>
        <dbReference type="SAM" id="Phobius"/>
    </source>
</evidence>
<reference evidence="3" key="1">
    <citation type="journal article" date="2022" name="Int. J. Syst. Evol. Microbiol.">
        <title>Pseudomonas aegrilactucae sp. nov. and Pseudomonas morbosilactucae sp. nov., pathogens causing bacterial rot of lettuce in Japan.</title>
        <authorList>
            <person name="Sawada H."/>
            <person name="Fujikawa T."/>
            <person name="Satou M."/>
        </authorList>
    </citation>
    <scope>NUCLEOTIDE SEQUENCE</scope>
    <source>
        <strain evidence="3">0166_1</strain>
    </source>
</reference>
<keyword evidence="4" id="KW-1185">Reference proteome</keyword>
<keyword evidence="2" id="KW-0472">Membrane</keyword>
<feature type="transmembrane region" description="Helical" evidence="2">
    <location>
        <begin position="399"/>
        <end position="419"/>
    </location>
</feature>
<organism evidence="3 4">
    <name type="scientific">Capillimicrobium parvum</name>
    <dbReference type="NCBI Taxonomy" id="2884022"/>
    <lineage>
        <taxon>Bacteria</taxon>
        <taxon>Bacillati</taxon>
        <taxon>Actinomycetota</taxon>
        <taxon>Thermoleophilia</taxon>
        <taxon>Solirubrobacterales</taxon>
        <taxon>Capillimicrobiaceae</taxon>
        <taxon>Capillimicrobium</taxon>
    </lineage>
</organism>
<dbReference type="AlphaFoldDB" id="A0A9E6Y3X7"/>